<dbReference type="Gene3D" id="2.40.30.10">
    <property type="entry name" value="Translation factors"/>
    <property type="match status" value="1"/>
</dbReference>
<dbReference type="InterPro" id="IPR023173">
    <property type="entry name" value="NADPH_Cyt_P450_Rdtase_alpha"/>
</dbReference>
<dbReference type="PANTHER" id="PTHR19384">
    <property type="entry name" value="NITRIC OXIDE SYNTHASE-RELATED"/>
    <property type="match status" value="1"/>
</dbReference>
<feature type="binding site" evidence="12">
    <location>
        <begin position="373"/>
        <end position="376"/>
    </location>
    <ligand>
        <name>FAD</name>
        <dbReference type="ChEBI" id="CHEBI:57692"/>
    </ligand>
</feature>
<dbReference type="InterPro" id="IPR001094">
    <property type="entry name" value="Flavdoxin-like"/>
</dbReference>
<dbReference type="Gene3D" id="3.40.50.80">
    <property type="entry name" value="Nucleotide-binding domain of ferredoxin-NADP reductase (FNR) module"/>
    <property type="match status" value="1"/>
</dbReference>
<feature type="binding site" evidence="12">
    <location>
        <begin position="391"/>
        <end position="393"/>
    </location>
    <ligand>
        <name>FAD</name>
        <dbReference type="ChEBI" id="CHEBI:57692"/>
    </ligand>
</feature>
<sequence>MSALFIPKETPFSEDQRSWLSGFYAGLHTQMTKDASASSAESAQALTVNVFYGTQTGNSETVAEEVCDAIRAGGSNAVLASLDETEVEALTEMDYILIVTSTYGEGEMPDNAEMFWEALKDTGAPRLESLQFSVLALGDTAYDEFCEAGKQFDLRLEQLGAKRIQPRVDCDVDFEEAAEGWTAGIVEELAKRKPEGASNGAAAPAAGAAPKAAKSKWTRKTPFSAPVTCNRLLSGEGSAKEIRHFEFDLSNDGPTYEAGDAMGVIPTNDPALVSSFLERCGFNGEEAVPGKDVSLAEAMFSDFEISTPSSDFVKAIEARANDEHLTHIVEHGDKEAMEAFLWSKDALDLLNLYPHISLSVEELVGLLKPLQHRAYSISSSSKRHPDSVHLTIASVRYNSHGRDHGGVASCFLADRVGDQPSKVFMTPNKSFRVPSNNDVPMVMVGPGTGIAPFRAFLQEREAIGAKGMNWLFFGDQHAATDFIYKDELSAMQSSGILNRLDLAFSRDQAQKIYVQTRMQEQSKDLFSALQDGGHFYVCGDATRMAKDVDTALHTIIAKEGGLSLDAAKDYVNKMKKEKRYVRDVY</sequence>
<dbReference type="PROSITE" id="PS51384">
    <property type="entry name" value="FAD_FR"/>
    <property type="match status" value="1"/>
</dbReference>
<name>A0A285ND25_9HYPH</name>
<dbReference type="CDD" id="cd06199">
    <property type="entry name" value="SiR"/>
    <property type="match status" value="1"/>
</dbReference>
<keyword evidence="5 11" id="KW-0274">FAD</keyword>
<keyword evidence="17" id="KW-1185">Reference proteome</keyword>
<evidence type="ECO:0000259" key="14">
    <source>
        <dbReference type="PROSITE" id="PS50902"/>
    </source>
</evidence>
<evidence type="ECO:0000256" key="4">
    <source>
        <dbReference type="ARBA" id="ARBA00022643"/>
    </source>
</evidence>
<evidence type="ECO:0000256" key="2">
    <source>
        <dbReference type="ARBA" id="ARBA00022605"/>
    </source>
</evidence>
<organism evidence="16 17">
    <name type="scientific">Cohaesibacter gelatinilyticus</name>
    <dbReference type="NCBI Taxonomy" id="372072"/>
    <lineage>
        <taxon>Bacteria</taxon>
        <taxon>Pseudomonadati</taxon>
        <taxon>Pseudomonadota</taxon>
        <taxon>Alphaproteobacteria</taxon>
        <taxon>Hyphomicrobiales</taxon>
        <taxon>Cohaesibacteraceae</taxon>
    </lineage>
</organism>
<dbReference type="InterPro" id="IPR001433">
    <property type="entry name" value="OxRdtase_FAD/NAD-bd"/>
</dbReference>
<evidence type="ECO:0000313" key="16">
    <source>
        <dbReference type="EMBL" id="SNZ07424.1"/>
    </source>
</evidence>
<evidence type="ECO:0000256" key="9">
    <source>
        <dbReference type="ARBA" id="ARBA00023192"/>
    </source>
</evidence>
<feature type="compositionally biased region" description="Low complexity" evidence="13">
    <location>
        <begin position="200"/>
        <end position="212"/>
    </location>
</feature>
<evidence type="ECO:0000256" key="12">
    <source>
        <dbReference type="PIRSR" id="PIRSR000207-1"/>
    </source>
</evidence>
<dbReference type="OrthoDB" id="9816402at2"/>
<dbReference type="InterPro" id="IPR001709">
    <property type="entry name" value="Flavoprot_Pyr_Nucl_cyt_Rdtase"/>
</dbReference>
<dbReference type="InterPro" id="IPR003097">
    <property type="entry name" value="CysJ-like_FAD-binding"/>
</dbReference>
<keyword evidence="4 11" id="KW-0288">FMN</keyword>
<dbReference type="GO" id="GO:0019344">
    <property type="term" value="P:cysteine biosynthetic process"/>
    <property type="evidence" value="ECO:0007669"/>
    <property type="project" value="UniProtKB-KW"/>
</dbReference>
<keyword evidence="2 11" id="KW-0028">Amino-acid biosynthesis</keyword>
<dbReference type="PANTHER" id="PTHR19384:SF128">
    <property type="entry name" value="NADPH OXIDOREDUCTASE A"/>
    <property type="match status" value="1"/>
</dbReference>
<dbReference type="InterPro" id="IPR039261">
    <property type="entry name" value="FNR_nucleotide-bd"/>
</dbReference>
<dbReference type="PRINTS" id="PR00369">
    <property type="entry name" value="FLAVODOXIN"/>
</dbReference>
<feature type="binding site" evidence="12">
    <location>
        <begin position="137"/>
        <end position="146"/>
    </location>
    <ligand>
        <name>FMN</name>
        <dbReference type="ChEBI" id="CHEBI:58210"/>
    </ligand>
</feature>
<dbReference type="Proteomes" id="UP000219439">
    <property type="component" value="Unassembled WGS sequence"/>
</dbReference>
<proteinExistence type="predicted"/>
<dbReference type="Pfam" id="PF00667">
    <property type="entry name" value="FAD_binding_1"/>
    <property type="match status" value="1"/>
</dbReference>
<dbReference type="AlphaFoldDB" id="A0A285ND25"/>
<feature type="binding site" evidence="12">
    <location>
        <position position="547"/>
    </location>
    <ligand>
        <name>NADP(+)</name>
        <dbReference type="ChEBI" id="CHEBI:58349"/>
    </ligand>
</feature>
<dbReference type="InterPro" id="IPR017938">
    <property type="entry name" value="Riboflavin_synthase-like_b-brl"/>
</dbReference>
<dbReference type="FunFam" id="3.40.50.80:FF:000001">
    <property type="entry name" value="NADPH--cytochrome P450 reductase 1"/>
    <property type="match status" value="1"/>
</dbReference>
<dbReference type="InterPro" id="IPR010199">
    <property type="entry name" value="CysJ"/>
</dbReference>
<dbReference type="GO" id="GO:0005829">
    <property type="term" value="C:cytosol"/>
    <property type="evidence" value="ECO:0007669"/>
    <property type="project" value="TreeGrafter"/>
</dbReference>
<dbReference type="GO" id="GO:0050660">
    <property type="term" value="F:flavin adenine dinucleotide binding"/>
    <property type="evidence" value="ECO:0007669"/>
    <property type="project" value="InterPro"/>
</dbReference>
<feature type="region of interest" description="Disordered" evidence="13">
    <location>
        <begin position="196"/>
        <end position="215"/>
    </location>
</feature>
<comment type="cofactor">
    <cofactor evidence="11 12">
        <name>FMN</name>
        <dbReference type="ChEBI" id="CHEBI:58210"/>
    </cofactor>
    <text evidence="11 12">Binds 1 FMN per subunit.</text>
</comment>
<accession>A0A285ND25</accession>
<evidence type="ECO:0000256" key="5">
    <source>
        <dbReference type="ARBA" id="ARBA00022827"/>
    </source>
</evidence>
<dbReference type="SUPFAM" id="SSF63380">
    <property type="entry name" value="Riboflavin synthase domain-like"/>
    <property type="match status" value="1"/>
</dbReference>
<evidence type="ECO:0000256" key="10">
    <source>
        <dbReference type="ARBA" id="ARBA00052219"/>
    </source>
</evidence>
<dbReference type="RefSeq" id="WP_097152209.1">
    <property type="nucleotide sequence ID" value="NZ_OBEL01000001.1"/>
</dbReference>
<comment type="subunit">
    <text evidence="11">Alpha(8)-beta(8). The alpha component is a flavoprotein, the beta component is a hemoprotein.</text>
</comment>
<dbReference type="GO" id="GO:0010181">
    <property type="term" value="F:FMN binding"/>
    <property type="evidence" value="ECO:0007669"/>
    <property type="project" value="InterPro"/>
</dbReference>
<dbReference type="PROSITE" id="PS50902">
    <property type="entry name" value="FLAVODOXIN_LIKE"/>
    <property type="match status" value="1"/>
</dbReference>
<dbReference type="SUPFAM" id="SSF52343">
    <property type="entry name" value="Ferredoxin reductase-like, C-terminal NADP-linked domain"/>
    <property type="match status" value="1"/>
</dbReference>
<comment type="cofactor">
    <cofactor evidence="11 12">
        <name>FAD</name>
        <dbReference type="ChEBI" id="CHEBI:57692"/>
    </cofactor>
    <text evidence="11 12">Binds 1 FAD per subunit.</text>
</comment>
<dbReference type="Pfam" id="PF00175">
    <property type="entry name" value="NAD_binding_1"/>
    <property type="match status" value="1"/>
</dbReference>
<feature type="binding site" evidence="12">
    <location>
        <begin position="511"/>
        <end position="515"/>
    </location>
    <ligand>
        <name>NADP(+)</name>
        <dbReference type="ChEBI" id="CHEBI:58349"/>
    </ligand>
</feature>
<dbReference type="InterPro" id="IPR008254">
    <property type="entry name" value="Flavodoxin/NO_synth"/>
</dbReference>
<protein>
    <recommendedName>
        <fullName evidence="11">Sulfite reductase [NADPH] flavoprotein alpha-component</fullName>
        <shortName evidence="11">SiR-FP</shortName>
        <ecNumber evidence="11">1.8.1.2</ecNumber>
    </recommendedName>
</protein>
<evidence type="ECO:0000256" key="11">
    <source>
        <dbReference type="PIRNR" id="PIRNR000207"/>
    </source>
</evidence>
<dbReference type="PRINTS" id="PR00371">
    <property type="entry name" value="FPNCR"/>
</dbReference>
<keyword evidence="7 11" id="KW-0249">Electron transport</keyword>
<comment type="catalytic activity">
    <reaction evidence="10 11">
        <text>hydrogen sulfide + 3 NADP(+) + 3 H2O = sulfite + 3 NADPH + 4 H(+)</text>
        <dbReference type="Rhea" id="RHEA:13801"/>
        <dbReference type="ChEBI" id="CHEBI:15377"/>
        <dbReference type="ChEBI" id="CHEBI:15378"/>
        <dbReference type="ChEBI" id="CHEBI:17359"/>
        <dbReference type="ChEBI" id="CHEBI:29919"/>
        <dbReference type="ChEBI" id="CHEBI:57783"/>
        <dbReference type="ChEBI" id="CHEBI:58349"/>
        <dbReference type="EC" id="1.8.1.2"/>
    </reaction>
</comment>
<feature type="binding site" evidence="12">
    <location>
        <position position="585"/>
    </location>
    <ligand>
        <name>FAD</name>
        <dbReference type="ChEBI" id="CHEBI:57692"/>
    </ligand>
</feature>
<comment type="function">
    <text evidence="11">Component of the sulfite reductase complex that catalyzes the 6-electron reduction of sulfite to sulfide. This is one of several activities required for the biosynthesis of L-cysteine from sulfate. The flavoprotein component catalyzes the electron flow from NADPH -&gt; FAD -&gt; FMN to the hemoprotein component.</text>
</comment>
<keyword evidence="3 11" id="KW-0285">Flavoprotein</keyword>
<feature type="binding site" evidence="12">
    <location>
        <begin position="101"/>
        <end position="104"/>
    </location>
    <ligand>
        <name>FMN</name>
        <dbReference type="ChEBI" id="CHEBI:58210"/>
    </ligand>
</feature>
<dbReference type="GO" id="GO:0070814">
    <property type="term" value="P:hydrogen sulfide biosynthetic process"/>
    <property type="evidence" value="ECO:0007669"/>
    <property type="project" value="UniProtKB-UniPathway"/>
</dbReference>
<evidence type="ECO:0000259" key="15">
    <source>
        <dbReference type="PROSITE" id="PS51384"/>
    </source>
</evidence>
<dbReference type="PIRSF" id="PIRSF000207">
    <property type="entry name" value="SiR-FP_CysJ"/>
    <property type="match status" value="1"/>
</dbReference>
<keyword evidence="1 11" id="KW-0813">Transport</keyword>
<evidence type="ECO:0000256" key="8">
    <source>
        <dbReference type="ARBA" id="ARBA00023002"/>
    </source>
</evidence>
<evidence type="ECO:0000256" key="6">
    <source>
        <dbReference type="ARBA" id="ARBA00022857"/>
    </source>
</evidence>
<evidence type="ECO:0000256" key="1">
    <source>
        <dbReference type="ARBA" id="ARBA00022448"/>
    </source>
</evidence>
<keyword evidence="8 11" id="KW-0560">Oxidoreductase</keyword>
<dbReference type="EMBL" id="OBEL01000001">
    <property type="protein sequence ID" value="SNZ07424.1"/>
    <property type="molecule type" value="Genomic_DNA"/>
</dbReference>
<dbReference type="UniPathway" id="UPA00140">
    <property type="reaction ID" value="UER00207"/>
</dbReference>
<dbReference type="GO" id="GO:0004783">
    <property type="term" value="F:sulfite reductase (NADPH) activity"/>
    <property type="evidence" value="ECO:0007669"/>
    <property type="project" value="UniProtKB-EC"/>
</dbReference>
<dbReference type="SUPFAM" id="SSF52218">
    <property type="entry name" value="Flavoproteins"/>
    <property type="match status" value="1"/>
</dbReference>
<gene>
    <name evidence="16" type="ORF">SAMN06265368_0944</name>
</gene>
<dbReference type="InterPro" id="IPR029039">
    <property type="entry name" value="Flavoprotein-like_sf"/>
</dbReference>
<dbReference type="InterPro" id="IPR017927">
    <property type="entry name" value="FAD-bd_FR_type"/>
</dbReference>
<evidence type="ECO:0000256" key="7">
    <source>
        <dbReference type="ARBA" id="ARBA00022982"/>
    </source>
</evidence>
<keyword evidence="6 11" id="KW-0521">NADP</keyword>
<evidence type="ECO:0000256" key="3">
    <source>
        <dbReference type="ARBA" id="ARBA00022630"/>
    </source>
</evidence>
<evidence type="ECO:0000256" key="13">
    <source>
        <dbReference type="SAM" id="MobiDB-lite"/>
    </source>
</evidence>
<feature type="domain" description="Flavodoxin-like" evidence="14">
    <location>
        <begin position="48"/>
        <end position="186"/>
    </location>
</feature>
<dbReference type="EC" id="1.8.1.2" evidence="11"/>
<dbReference type="Pfam" id="PF00258">
    <property type="entry name" value="Flavodoxin_1"/>
    <property type="match status" value="1"/>
</dbReference>
<reference evidence="16 17" key="1">
    <citation type="submission" date="2017-09" db="EMBL/GenBank/DDBJ databases">
        <authorList>
            <person name="Ehlers B."/>
            <person name="Leendertz F.H."/>
        </authorList>
    </citation>
    <scope>NUCLEOTIDE SEQUENCE [LARGE SCALE GENOMIC DNA]</scope>
    <source>
        <strain evidence="16 17">DSM 18289</strain>
    </source>
</reference>
<feature type="domain" description="FAD-binding FR-type" evidence="15">
    <location>
        <begin position="220"/>
        <end position="434"/>
    </location>
</feature>
<feature type="binding site" evidence="12">
    <location>
        <position position="397"/>
    </location>
    <ligand>
        <name>FAD</name>
        <dbReference type="ChEBI" id="CHEBI:57692"/>
    </ligand>
</feature>
<feature type="binding site" evidence="12">
    <location>
        <begin position="505"/>
        <end position="506"/>
    </location>
    <ligand>
        <name>NADP(+)</name>
        <dbReference type="ChEBI" id="CHEBI:58349"/>
    </ligand>
</feature>
<feature type="binding site" evidence="12">
    <location>
        <begin position="406"/>
        <end position="409"/>
    </location>
    <ligand>
        <name>FAD</name>
        <dbReference type="ChEBI" id="CHEBI:57692"/>
    </ligand>
</feature>
<evidence type="ECO:0000313" key="17">
    <source>
        <dbReference type="Proteomes" id="UP000219439"/>
    </source>
</evidence>
<dbReference type="Gene3D" id="1.20.990.10">
    <property type="entry name" value="NADPH-cytochrome p450 Reductase, Chain A, domain 3"/>
    <property type="match status" value="1"/>
</dbReference>
<comment type="pathway">
    <text evidence="11">Sulfur metabolism; hydrogen sulfide biosynthesis; hydrogen sulfide from sulfite (NADPH route): step 1/1.</text>
</comment>
<keyword evidence="9 11" id="KW-0198">Cysteine biosynthesis</keyword>
<dbReference type="Gene3D" id="3.40.50.360">
    <property type="match status" value="1"/>
</dbReference>